<sequence>MNAPVSAPHAASPYAPAPHGMYLRHFGLRTAPFGITPDPAFFYPGNTRGELLDALLYAVTQGEGIIKLTGEVGSGKTMLCRMLAERLPPHVDVLYLLNPRLEPDDVLHAIAAELGLELDGCRADAVLRVLHGELITRHAAGRQVVLLAEEAQAMPGATLEALRLLTNLETASHKLLQIVLFGQPELQHTLDLPQFRPLKERITHSFSVPPLPPALLGDYLACRLSAAGRTAPLVFTPAALRKLARAAQGIVRRVNILADKALLAAFADDAQEISARHMRLAIADSPFYRAPWHAGKLLAGALSALMLLATALLWQWLANSPGKTAATVRTAPPASQAFQASQASQGHATTPADAHPGALQAAAARAPLPAPSTLLDNKLAESRDWLARQGAQQLVLQIASLPATETAAAETFLQQAQQATGLHDLHVFRLPGGAPAKTPRNTSAARLLIVYGSFADQASAEAVRARLAPASPQKILLSDIDSIRTEMKAMIAAKTGRGAP</sequence>
<feature type="domain" description="ORC1/DEAH AAA+ ATPase" evidence="2">
    <location>
        <begin position="61"/>
        <end position="190"/>
    </location>
</feature>
<dbReference type="InterPro" id="IPR049945">
    <property type="entry name" value="AAA_22"/>
</dbReference>
<dbReference type="EMBL" id="CP121464">
    <property type="protein sequence ID" value="WFR77742.1"/>
    <property type="molecule type" value="Genomic_DNA"/>
</dbReference>
<proteinExistence type="predicted"/>
<feature type="compositionally biased region" description="Low complexity" evidence="1">
    <location>
        <begin position="334"/>
        <end position="363"/>
    </location>
</feature>
<dbReference type="RefSeq" id="WP_278316233.1">
    <property type="nucleotide sequence ID" value="NZ_CP121464.1"/>
</dbReference>
<dbReference type="Pfam" id="PF13401">
    <property type="entry name" value="AAA_22"/>
    <property type="match status" value="1"/>
</dbReference>
<gene>
    <name evidence="3" type="ORF">P9875_18665</name>
</gene>
<dbReference type="InterPro" id="IPR052026">
    <property type="entry name" value="ExeA_AAA_ATPase_DNA-bind"/>
</dbReference>
<reference evidence="3 4" key="1">
    <citation type="submission" date="2023-04" db="EMBL/GenBank/DDBJ databases">
        <title>Nanopore sequencing of Janthinobacterium from water.</title>
        <authorList>
            <person name="Ciuchcinski K."/>
            <person name="Rokowska A."/>
            <person name="Dziewit L."/>
        </authorList>
    </citation>
    <scope>NUCLEOTIDE SEQUENCE [LARGE SCALE GENOMIC DNA]</scope>
    <source>
        <strain evidence="3 4">DEMB2</strain>
    </source>
</reference>
<evidence type="ECO:0000259" key="2">
    <source>
        <dbReference type="Pfam" id="PF13401"/>
    </source>
</evidence>
<dbReference type="Gene3D" id="3.30.70.1070">
    <property type="entry name" value="Sporulation related repeat"/>
    <property type="match status" value="1"/>
</dbReference>
<dbReference type="InterPro" id="IPR036680">
    <property type="entry name" value="SPOR-like_sf"/>
</dbReference>
<accession>A0ABY8I110</accession>
<organism evidence="3 4">
    <name type="scientific">Janthinobacterium rivuli</name>
    <dbReference type="NCBI Taxonomy" id="2751478"/>
    <lineage>
        <taxon>Bacteria</taxon>
        <taxon>Pseudomonadati</taxon>
        <taxon>Pseudomonadota</taxon>
        <taxon>Betaproteobacteria</taxon>
        <taxon>Burkholderiales</taxon>
        <taxon>Oxalobacteraceae</taxon>
        <taxon>Janthinobacterium</taxon>
    </lineage>
</organism>
<evidence type="ECO:0000313" key="4">
    <source>
        <dbReference type="Proteomes" id="UP001219584"/>
    </source>
</evidence>
<dbReference type="Gene3D" id="3.40.50.300">
    <property type="entry name" value="P-loop containing nucleotide triphosphate hydrolases"/>
    <property type="match status" value="1"/>
</dbReference>
<evidence type="ECO:0000256" key="1">
    <source>
        <dbReference type="SAM" id="MobiDB-lite"/>
    </source>
</evidence>
<dbReference type="SUPFAM" id="SSF52540">
    <property type="entry name" value="P-loop containing nucleoside triphosphate hydrolases"/>
    <property type="match status" value="1"/>
</dbReference>
<dbReference type="InterPro" id="IPR027417">
    <property type="entry name" value="P-loop_NTPase"/>
</dbReference>
<name>A0ABY8I110_9BURK</name>
<dbReference type="PANTHER" id="PTHR35894">
    <property type="entry name" value="GENERAL SECRETION PATHWAY PROTEIN A-RELATED"/>
    <property type="match status" value="1"/>
</dbReference>
<keyword evidence="4" id="KW-1185">Reference proteome</keyword>
<feature type="region of interest" description="Disordered" evidence="1">
    <location>
        <begin position="331"/>
        <end position="363"/>
    </location>
</feature>
<dbReference type="PANTHER" id="PTHR35894:SF1">
    <property type="entry name" value="PHOSPHORIBULOKINASE _ URIDINE KINASE FAMILY"/>
    <property type="match status" value="1"/>
</dbReference>
<evidence type="ECO:0000313" key="3">
    <source>
        <dbReference type="EMBL" id="WFR77742.1"/>
    </source>
</evidence>
<protein>
    <submittedName>
        <fullName evidence="3">AAA family ATPase</fullName>
    </submittedName>
</protein>
<dbReference type="Proteomes" id="UP001219584">
    <property type="component" value="Chromosome"/>
</dbReference>